<dbReference type="EMBL" id="KZ821712">
    <property type="protein sequence ID" value="PYH80193.1"/>
    <property type="molecule type" value="Genomic_DNA"/>
</dbReference>
<dbReference type="RefSeq" id="XP_025490393.1">
    <property type="nucleotide sequence ID" value="XM_025629832.1"/>
</dbReference>
<evidence type="ECO:0000313" key="2">
    <source>
        <dbReference type="Proteomes" id="UP000248340"/>
    </source>
</evidence>
<sequence length="70" mass="7552">MENRVGVRVGVLSVFLLQANFSNPEYFFLDGGWLTDSELAPFSGGSWCLVSVGIGVLNKKGLFVLLGILC</sequence>
<accession>A0A319CNA4</accession>
<dbReference type="VEuPathDB" id="FungiDB:BO82DRAFT_114787"/>
<protein>
    <submittedName>
        <fullName evidence="1">Uncharacterized protein</fullName>
    </submittedName>
</protein>
<name>A0A319CNA4_9EURO</name>
<keyword evidence="2" id="KW-1185">Reference proteome</keyword>
<proteinExistence type="predicted"/>
<dbReference type="AlphaFoldDB" id="A0A319CNA4"/>
<reference evidence="1 2" key="1">
    <citation type="submission" date="2016-12" db="EMBL/GenBank/DDBJ databases">
        <title>The genomes of Aspergillus section Nigri reveals drivers in fungal speciation.</title>
        <authorList>
            <consortium name="DOE Joint Genome Institute"/>
            <person name="Vesth T.C."/>
            <person name="Nybo J."/>
            <person name="Theobald S."/>
            <person name="Brandl J."/>
            <person name="Frisvad J.C."/>
            <person name="Nielsen K.F."/>
            <person name="Lyhne E.K."/>
            <person name="Kogle M.E."/>
            <person name="Kuo A."/>
            <person name="Riley R."/>
            <person name="Clum A."/>
            <person name="Nolan M."/>
            <person name="Lipzen A."/>
            <person name="Salamov A."/>
            <person name="Henrissat B."/>
            <person name="Wiebenga A."/>
            <person name="De Vries R.P."/>
            <person name="Grigoriev I.V."/>
            <person name="Mortensen U.H."/>
            <person name="Andersen M.R."/>
            <person name="Baker S.E."/>
        </authorList>
    </citation>
    <scope>NUCLEOTIDE SEQUENCE [LARGE SCALE GENOMIC DNA]</scope>
    <source>
        <strain evidence="1 2">CBS 121591</strain>
    </source>
</reference>
<dbReference type="GeneID" id="37132573"/>
<dbReference type="Proteomes" id="UP000248340">
    <property type="component" value="Unassembled WGS sequence"/>
</dbReference>
<evidence type="ECO:0000313" key="1">
    <source>
        <dbReference type="EMBL" id="PYH80193.1"/>
    </source>
</evidence>
<organism evidence="1 2">
    <name type="scientific">Aspergillus uvarum CBS 121591</name>
    <dbReference type="NCBI Taxonomy" id="1448315"/>
    <lineage>
        <taxon>Eukaryota</taxon>
        <taxon>Fungi</taxon>
        <taxon>Dikarya</taxon>
        <taxon>Ascomycota</taxon>
        <taxon>Pezizomycotina</taxon>
        <taxon>Eurotiomycetes</taxon>
        <taxon>Eurotiomycetidae</taxon>
        <taxon>Eurotiales</taxon>
        <taxon>Aspergillaceae</taxon>
        <taxon>Aspergillus</taxon>
        <taxon>Aspergillus subgen. Circumdati</taxon>
    </lineage>
</organism>
<gene>
    <name evidence="1" type="ORF">BO82DRAFT_114787</name>
</gene>